<evidence type="ECO:0000313" key="3">
    <source>
        <dbReference type="EMBL" id="EGU80740.1"/>
    </source>
</evidence>
<protein>
    <recommendedName>
        <fullName evidence="2">Clr5 domain-containing protein</fullName>
    </recommendedName>
</protein>
<dbReference type="Pfam" id="PF14420">
    <property type="entry name" value="Clr5"/>
    <property type="match status" value="1"/>
</dbReference>
<dbReference type="InterPro" id="IPR025676">
    <property type="entry name" value="Clr5_dom"/>
</dbReference>
<name>F9FQV0_FUSOF</name>
<gene>
    <name evidence="3" type="ORF">FOXB_08780</name>
</gene>
<sequence>MMAKPWNEHQGTITKLYIKEGRTLKDVRNIMKLKYNFDASIRSYRQHFDIWGVGKYTCKKREERRRRSLNKSLSLSPSQSLADVIIKQEEASSPASSSGSSSDQMRSQDDAQTKIDASRAPLWEGLDIDMLRSSQTAQAMLPSIMPIQSYNEATSWPVPRGAPSYLNSPPQPFDRSQFETMVPRLFPLTGVLNRFHCFHYCFAIEYQEFKAASIRRSGFETRHATVCHLASWSSKALSSKQYGYVDRRDIVTSFKSDWGSRRGQSATHVLII</sequence>
<reference evidence="3" key="1">
    <citation type="journal article" date="2012" name="Mol. Plant Microbe Interact.">
        <title>A highly conserved effector in Fusarium oxysporum is required for full virulence on Arabidopsis.</title>
        <authorList>
            <person name="Thatcher L.F."/>
            <person name="Gardiner D.M."/>
            <person name="Kazan K."/>
            <person name="Manners J."/>
        </authorList>
    </citation>
    <scope>NUCLEOTIDE SEQUENCE [LARGE SCALE GENOMIC DNA]</scope>
    <source>
        <strain evidence="3">Fo5176</strain>
    </source>
</reference>
<evidence type="ECO:0000259" key="2">
    <source>
        <dbReference type="Pfam" id="PF14420"/>
    </source>
</evidence>
<feature type="domain" description="Clr5" evidence="2">
    <location>
        <begin position="2"/>
        <end position="55"/>
    </location>
</feature>
<feature type="compositionally biased region" description="Low complexity" evidence="1">
    <location>
        <begin position="91"/>
        <end position="105"/>
    </location>
</feature>
<proteinExistence type="predicted"/>
<dbReference type="OrthoDB" id="4115389at2759"/>
<comment type="caution">
    <text evidence="3">The sequence shown here is derived from an EMBL/GenBank/DDBJ whole genome shotgun (WGS) entry which is preliminary data.</text>
</comment>
<dbReference type="STRING" id="660025.F9FQV0"/>
<dbReference type="PANTHER" id="PTHR38788">
    <property type="entry name" value="CLR5 DOMAIN-CONTAINING PROTEIN"/>
    <property type="match status" value="1"/>
</dbReference>
<accession>F9FQV0</accession>
<evidence type="ECO:0000256" key="1">
    <source>
        <dbReference type="SAM" id="MobiDB-lite"/>
    </source>
</evidence>
<dbReference type="EMBL" id="AFQF01002514">
    <property type="protein sequence ID" value="EGU80740.1"/>
    <property type="molecule type" value="Genomic_DNA"/>
</dbReference>
<dbReference type="PANTHER" id="PTHR38788:SF3">
    <property type="entry name" value="CLR5 DOMAIN-CONTAINING PROTEIN"/>
    <property type="match status" value="1"/>
</dbReference>
<dbReference type="AlphaFoldDB" id="F9FQV0"/>
<organism evidence="3">
    <name type="scientific">Fusarium oxysporum (strain Fo5176)</name>
    <name type="common">Fusarium vascular wilt</name>
    <dbReference type="NCBI Taxonomy" id="660025"/>
    <lineage>
        <taxon>Eukaryota</taxon>
        <taxon>Fungi</taxon>
        <taxon>Dikarya</taxon>
        <taxon>Ascomycota</taxon>
        <taxon>Pezizomycotina</taxon>
        <taxon>Sordariomycetes</taxon>
        <taxon>Hypocreomycetidae</taxon>
        <taxon>Hypocreales</taxon>
        <taxon>Nectriaceae</taxon>
        <taxon>Fusarium</taxon>
        <taxon>Fusarium oxysporum species complex</taxon>
    </lineage>
</organism>
<feature type="region of interest" description="Disordered" evidence="1">
    <location>
        <begin position="89"/>
        <end position="114"/>
    </location>
</feature>